<name>A0A9P0KDC8_ACAOB</name>
<accession>A0A9P0KDC8</accession>
<protein>
    <submittedName>
        <fullName evidence="1">Uncharacterized protein</fullName>
    </submittedName>
</protein>
<dbReference type="Proteomes" id="UP001152888">
    <property type="component" value="Unassembled WGS sequence"/>
</dbReference>
<comment type="caution">
    <text evidence="1">The sequence shown here is derived from an EMBL/GenBank/DDBJ whole genome shotgun (WGS) entry which is preliminary data.</text>
</comment>
<reference evidence="1" key="1">
    <citation type="submission" date="2022-03" db="EMBL/GenBank/DDBJ databases">
        <authorList>
            <person name="Sayadi A."/>
        </authorList>
    </citation>
    <scope>NUCLEOTIDE SEQUENCE</scope>
</reference>
<dbReference type="AlphaFoldDB" id="A0A9P0KDC8"/>
<keyword evidence="2" id="KW-1185">Reference proteome</keyword>
<evidence type="ECO:0000313" key="1">
    <source>
        <dbReference type="EMBL" id="CAH1973147.1"/>
    </source>
</evidence>
<dbReference type="EMBL" id="CAKOFQ010006805">
    <property type="protein sequence ID" value="CAH1973147.1"/>
    <property type="molecule type" value="Genomic_DNA"/>
</dbReference>
<organism evidence="1 2">
    <name type="scientific">Acanthoscelides obtectus</name>
    <name type="common">Bean weevil</name>
    <name type="synonym">Bruchus obtectus</name>
    <dbReference type="NCBI Taxonomy" id="200917"/>
    <lineage>
        <taxon>Eukaryota</taxon>
        <taxon>Metazoa</taxon>
        <taxon>Ecdysozoa</taxon>
        <taxon>Arthropoda</taxon>
        <taxon>Hexapoda</taxon>
        <taxon>Insecta</taxon>
        <taxon>Pterygota</taxon>
        <taxon>Neoptera</taxon>
        <taxon>Endopterygota</taxon>
        <taxon>Coleoptera</taxon>
        <taxon>Polyphaga</taxon>
        <taxon>Cucujiformia</taxon>
        <taxon>Chrysomeloidea</taxon>
        <taxon>Chrysomelidae</taxon>
        <taxon>Bruchinae</taxon>
        <taxon>Bruchini</taxon>
        <taxon>Acanthoscelides</taxon>
    </lineage>
</organism>
<evidence type="ECO:0000313" key="2">
    <source>
        <dbReference type="Proteomes" id="UP001152888"/>
    </source>
</evidence>
<gene>
    <name evidence="1" type="ORF">ACAOBT_LOCUS10388</name>
</gene>
<sequence>MIYCAEVGNKSDDQMVKLFAFLRTDFLRLWWKNENICWKNVVNRWKIIWHIVF</sequence>
<proteinExistence type="predicted"/>